<organism evidence="2 3">
    <name type="scientific">Streptomyces bobili</name>
    <dbReference type="NCBI Taxonomy" id="67280"/>
    <lineage>
        <taxon>Bacteria</taxon>
        <taxon>Bacillati</taxon>
        <taxon>Actinomycetota</taxon>
        <taxon>Actinomycetes</taxon>
        <taxon>Kitasatosporales</taxon>
        <taxon>Streptomycetaceae</taxon>
        <taxon>Streptomyces</taxon>
    </lineage>
</organism>
<dbReference type="CDD" id="cd00093">
    <property type="entry name" value="HTH_XRE"/>
    <property type="match status" value="1"/>
</dbReference>
<dbReference type="Gene3D" id="1.10.260.40">
    <property type="entry name" value="lambda repressor-like DNA-binding domains"/>
    <property type="match status" value="1"/>
</dbReference>
<evidence type="ECO:0000313" key="2">
    <source>
        <dbReference type="EMBL" id="WUN88705.1"/>
    </source>
</evidence>
<sequence length="282" mass="31887">MSTDYQRAREELGRRLRELRLESPDGRLTGVQLAQRLGWQQSKVSKLENGRQTPTDDDLLAWAEATGQAAVFDELRARLKGFESHIRSWRRQLAAGHAPVQESWNTLVSNATTMHALSNAAVNGMLQTADYARHVFERHASLWKSPKDTEAAVRARMKRQEWLYRPGKRLNVLMPESVLFARICPPEILAAQLDRLLGVVGMDTVHLGILPLDGALPLAMGNSFSMLDDRLVIAEDWHAELWLDDAETIALYRRVWDTFAEAAVYGPDAQQVIARVRRSIKV</sequence>
<dbReference type="Pfam" id="PF19054">
    <property type="entry name" value="DUF5753"/>
    <property type="match status" value="1"/>
</dbReference>
<dbReference type="SUPFAM" id="SSF47413">
    <property type="entry name" value="lambda repressor-like DNA-binding domains"/>
    <property type="match status" value="1"/>
</dbReference>
<gene>
    <name evidence="2" type="ORF">OHT53_22775</name>
</gene>
<dbReference type="InterPro" id="IPR043917">
    <property type="entry name" value="DUF5753"/>
</dbReference>
<keyword evidence="3" id="KW-1185">Reference proteome</keyword>
<name>A0ABZ1R222_9ACTN</name>
<proteinExistence type="predicted"/>
<protein>
    <submittedName>
        <fullName evidence="2">Helix-turn-helix transcriptional regulator</fullName>
    </submittedName>
</protein>
<evidence type="ECO:0000259" key="1">
    <source>
        <dbReference type="PROSITE" id="PS50943"/>
    </source>
</evidence>
<evidence type="ECO:0000313" key="3">
    <source>
        <dbReference type="Proteomes" id="UP001432071"/>
    </source>
</evidence>
<accession>A0ABZ1R222</accession>
<dbReference type="RefSeq" id="WP_328735870.1">
    <property type="nucleotide sequence ID" value="NZ_CP108038.1"/>
</dbReference>
<dbReference type="GeneID" id="93763858"/>
<reference evidence="2" key="1">
    <citation type="submission" date="2022-10" db="EMBL/GenBank/DDBJ databases">
        <title>The complete genomes of actinobacterial strains from the NBC collection.</title>
        <authorList>
            <person name="Joergensen T.S."/>
            <person name="Alvarez Arevalo M."/>
            <person name="Sterndorff E.B."/>
            <person name="Faurdal D."/>
            <person name="Vuksanovic O."/>
            <person name="Mourched A.-S."/>
            <person name="Charusanti P."/>
            <person name="Shaw S."/>
            <person name="Blin K."/>
            <person name="Weber T."/>
        </authorList>
    </citation>
    <scope>NUCLEOTIDE SEQUENCE</scope>
    <source>
        <strain evidence="2">NBC_00302</strain>
    </source>
</reference>
<dbReference type="InterPro" id="IPR010982">
    <property type="entry name" value="Lambda_DNA-bd_dom_sf"/>
</dbReference>
<dbReference type="SMART" id="SM00530">
    <property type="entry name" value="HTH_XRE"/>
    <property type="match status" value="1"/>
</dbReference>
<dbReference type="PROSITE" id="PS50943">
    <property type="entry name" value="HTH_CROC1"/>
    <property type="match status" value="1"/>
</dbReference>
<dbReference type="EMBL" id="CP108038">
    <property type="protein sequence ID" value="WUN88705.1"/>
    <property type="molecule type" value="Genomic_DNA"/>
</dbReference>
<dbReference type="InterPro" id="IPR001387">
    <property type="entry name" value="Cro/C1-type_HTH"/>
</dbReference>
<feature type="domain" description="HTH cro/C1-type" evidence="1">
    <location>
        <begin position="16"/>
        <end position="72"/>
    </location>
</feature>
<dbReference type="Pfam" id="PF13560">
    <property type="entry name" value="HTH_31"/>
    <property type="match status" value="1"/>
</dbReference>
<dbReference type="Proteomes" id="UP001432071">
    <property type="component" value="Chromosome"/>
</dbReference>